<organism evidence="1 2">
    <name type="scientific">Pseudocohnilembus persalinus</name>
    <name type="common">Ciliate</name>
    <dbReference type="NCBI Taxonomy" id="266149"/>
    <lineage>
        <taxon>Eukaryota</taxon>
        <taxon>Sar</taxon>
        <taxon>Alveolata</taxon>
        <taxon>Ciliophora</taxon>
        <taxon>Intramacronucleata</taxon>
        <taxon>Oligohymenophorea</taxon>
        <taxon>Scuticociliatia</taxon>
        <taxon>Philasterida</taxon>
        <taxon>Pseudocohnilembidae</taxon>
        <taxon>Pseudocohnilembus</taxon>
    </lineage>
</organism>
<comment type="caution">
    <text evidence="1">The sequence shown here is derived from an EMBL/GenBank/DDBJ whole genome shotgun (WGS) entry which is preliminary data.</text>
</comment>
<dbReference type="PROSITE" id="PS51419">
    <property type="entry name" value="RAB"/>
    <property type="match status" value="1"/>
</dbReference>
<dbReference type="Gene3D" id="3.40.50.300">
    <property type="entry name" value="P-loop containing nucleotide triphosphate hydrolases"/>
    <property type="match status" value="1"/>
</dbReference>
<dbReference type="SUPFAM" id="SSF52540">
    <property type="entry name" value="P-loop containing nucleoside triphosphate hydrolases"/>
    <property type="match status" value="1"/>
</dbReference>
<dbReference type="SMART" id="SM00175">
    <property type="entry name" value="RAB"/>
    <property type="match status" value="1"/>
</dbReference>
<reference evidence="1 2" key="1">
    <citation type="journal article" date="2015" name="Sci. Rep.">
        <title>Genome of the facultative scuticociliatosis pathogen Pseudocohnilembus persalinus provides insight into its virulence through horizontal gene transfer.</title>
        <authorList>
            <person name="Xiong J."/>
            <person name="Wang G."/>
            <person name="Cheng J."/>
            <person name="Tian M."/>
            <person name="Pan X."/>
            <person name="Warren A."/>
            <person name="Jiang C."/>
            <person name="Yuan D."/>
            <person name="Miao W."/>
        </authorList>
    </citation>
    <scope>NUCLEOTIDE SEQUENCE [LARGE SCALE GENOMIC DNA]</scope>
    <source>
        <strain evidence="1">36N120E</strain>
    </source>
</reference>
<dbReference type="AlphaFoldDB" id="A0A0V0Q801"/>
<dbReference type="GO" id="GO:0005525">
    <property type="term" value="F:GTP binding"/>
    <property type="evidence" value="ECO:0007669"/>
    <property type="project" value="InterPro"/>
</dbReference>
<proteinExistence type="predicted"/>
<dbReference type="Pfam" id="PF00071">
    <property type="entry name" value="Ras"/>
    <property type="match status" value="1"/>
</dbReference>
<dbReference type="Proteomes" id="UP000054937">
    <property type="component" value="Unassembled WGS sequence"/>
</dbReference>
<sequence length="111" mass="12629">MSKWLKEIQNNNIDKGIQIMVIGNKLDLIEDKTHRRAVDLQQVNQFIQENKLLYAETSAKTGQNVKESFEKIYDEGVKQGNNPQMGHGSYPLNNEPIQTGDSCCSYCQPKV</sequence>
<keyword evidence="1" id="KW-0378">Hydrolase</keyword>
<dbReference type="PANTHER" id="PTHR47979">
    <property type="entry name" value="DRAB11-RELATED"/>
    <property type="match status" value="1"/>
</dbReference>
<name>A0A0V0Q801_PSEPJ</name>
<dbReference type="InterPro" id="IPR001806">
    <property type="entry name" value="Small_GTPase"/>
</dbReference>
<dbReference type="InterPro" id="IPR050209">
    <property type="entry name" value="Rab_GTPases_membrane_traffic"/>
</dbReference>
<gene>
    <name evidence="1" type="ORF">PPERSA_10465</name>
</gene>
<accession>A0A0V0Q801</accession>
<dbReference type="InterPro" id="IPR027417">
    <property type="entry name" value="P-loop_NTPase"/>
</dbReference>
<evidence type="ECO:0000313" key="2">
    <source>
        <dbReference type="Proteomes" id="UP000054937"/>
    </source>
</evidence>
<dbReference type="InParanoid" id="A0A0V0Q801"/>
<dbReference type="GO" id="GO:0003924">
    <property type="term" value="F:GTPase activity"/>
    <property type="evidence" value="ECO:0007669"/>
    <property type="project" value="InterPro"/>
</dbReference>
<keyword evidence="2" id="KW-1185">Reference proteome</keyword>
<dbReference type="PRINTS" id="PR00449">
    <property type="entry name" value="RASTRNSFRMNG"/>
</dbReference>
<protein>
    <submittedName>
        <fullName evidence="1">p-loop containing nucleoside triphosphate hydrolase</fullName>
    </submittedName>
</protein>
<evidence type="ECO:0000313" key="1">
    <source>
        <dbReference type="EMBL" id="KRW98293.1"/>
    </source>
</evidence>
<dbReference type="EMBL" id="LDAU01000255">
    <property type="protein sequence ID" value="KRW98293.1"/>
    <property type="molecule type" value="Genomic_DNA"/>
</dbReference>